<name>A0A7J8T6B0_GOSDV</name>
<evidence type="ECO:0000313" key="2">
    <source>
        <dbReference type="EMBL" id="MBA0633713.1"/>
    </source>
</evidence>
<evidence type="ECO:0000259" key="1">
    <source>
        <dbReference type="Pfam" id="PF24924"/>
    </source>
</evidence>
<gene>
    <name evidence="2" type="ORF">Godav_022313</name>
</gene>
<dbReference type="InterPro" id="IPR056647">
    <property type="entry name" value="DUF7745"/>
</dbReference>
<dbReference type="Pfam" id="PF24924">
    <property type="entry name" value="DUF7745"/>
    <property type="match status" value="1"/>
</dbReference>
<protein>
    <recommendedName>
        <fullName evidence="1">DUF7745 domain-containing protein</fullName>
    </recommendedName>
</protein>
<feature type="domain" description="DUF7745" evidence="1">
    <location>
        <begin position="2"/>
        <end position="186"/>
    </location>
</feature>
<sequence>MKVDKRLFRALVQFWNLAYNCFTFGKVDLVPTIEEYTALLRCSRVQIDRIYSKAVNVPTFLRKLMNISGMSEQWVTARIKQKGDSMCIHWKDFKDLILAHPDVGKRVDVRALSIYGLVVFPKTLGHVDEAVTDLFDRLDKRVSPVSVILAETFRSLNAYQKAGEGRFIGCVQLLLAWFHSHFWKVDKFSYWVFSESYSLLKEIVATPRRDNISEEKWMAIF</sequence>
<proteinExistence type="predicted"/>
<dbReference type="EMBL" id="JABFAC010132320">
    <property type="protein sequence ID" value="MBA0633713.1"/>
    <property type="molecule type" value="Genomic_DNA"/>
</dbReference>
<organism evidence="2 3">
    <name type="scientific">Gossypium davidsonii</name>
    <name type="common">Davidson's cotton</name>
    <name type="synonym">Gossypium klotzschianum subsp. davidsonii</name>
    <dbReference type="NCBI Taxonomy" id="34287"/>
    <lineage>
        <taxon>Eukaryota</taxon>
        <taxon>Viridiplantae</taxon>
        <taxon>Streptophyta</taxon>
        <taxon>Embryophyta</taxon>
        <taxon>Tracheophyta</taxon>
        <taxon>Spermatophyta</taxon>
        <taxon>Magnoliopsida</taxon>
        <taxon>eudicotyledons</taxon>
        <taxon>Gunneridae</taxon>
        <taxon>Pentapetalae</taxon>
        <taxon>rosids</taxon>
        <taxon>malvids</taxon>
        <taxon>Malvales</taxon>
        <taxon>Malvaceae</taxon>
        <taxon>Malvoideae</taxon>
        <taxon>Gossypium</taxon>
    </lineage>
</organism>
<dbReference type="PANTHER" id="PTHR48200">
    <property type="entry name" value="PROTEIN, PUTATIVE-RELATED"/>
    <property type="match status" value="1"/>
</dbReference>
<evidence type="ECO:0000313" key="3">
    <source>
        <dbReference type="Proteomes" id="UP000593561"/>
    </source>
</evidence>
<comment type="caution">
    <text evidence="2">The sequence shown here is derived from an EMBL/GenBank/DDBJ whole genome shotgun (WGS) entry which is preliminary data.</text>
</comment>
<reference evidence="2 3" key="1">
    <citation type="journal article" date="2019" name="Genome Biol. Evol.">
        <title>Insights into the evolution of the New World diploid cottons (Gossypium, subgenus Houzingenia) based on genome sequencing.</title>
        <authorList>
            <person name="Grover C.E."/>
            <person name="Arick M.A. 2nd"/>
            <person name="Thrash A."/>
            <person name="Conover J.L."/>
            <person name="Sanders W.S."/>
            <person name="Peterson D.G."/>
            <person name="Frelichowski J.E."/>
            <person name="Scheffler J.A."/>
            <person name="Scheffler B.E."/>
            <person name="Wendel J.F."/>
        </authorList>
    </citation>
    <scope>NUCLEOTIDE SEQUENCE [LARGE SCALE GENOMIC DNA]</scope>
    <source>
        <strain evidence="2">27</strain>
        <tissue evidence="2">Leaf</tissue>
    </source>
</reference>
<keyword evidence="3" id="KW-1185">Reference proteome</keyword>
<accession>A0A7J8T6B0</accession>
<dbReference type="Proteomes" id="UP000593561">
    <property type="component" value="Unassembled WGS sequence"/>
</dbReference>
<dbReference type="AlphaFoldDB" id="A0A7J8T6B0"/>
<dbReference type="PANTHER" id="PTHR48200:SF1">
    <property type="entry name" value="AMINOTRANSFERASE-LIKE PLANT MOBILE DOMAIN-CONTAINING PROTEIN"/>
    <property type="match status" value="1"/>
</dbReference>